<dbReference type="FunCoup" id="A0A4V1M3Y2">
    <property type="interactions" value="115"/>
</dbReference>
<organism evidence="2 3">
    <name type="scientific">Tremella mesenterica</name>
    <name type="common">Jelly fungus</name>
    <dbReference type="NCBI Taxonomy" id="5217"/>
    <lineage>
        <taxon>Eukaryota</taxon>
        <taxon>Fungi</taxon>
        <taxon>Dikarya</taxon>
        <taxon>Basidiomycota</taxon>
        <taxon>Agaricomycotina</taxon>
        <taxon>Tremellomycetes</taxon>
        <taxon>Tremellales</taxon>
        <taxon>Tremellaceae</taxon>
        <taxon>Tremella</taxon>
    </lineage>
</organism>
<name>A0A4V1M3Y2_TREME</name>
<sequence>MTWSYVNFDRDGSVSLPSHTEIRAKCNDEVLTQREVKGFHIIGSLDEMSDYAHVAGGSLKFKGEGEKKKKKKSHSTTQHDKVTTKLQETAKIAEVKEKEKDKLAALRGEREGSGSISPRAAPPPENGIRMTEAERRYYEKQKQRREERAKKAAPTTHKDRITELNNKLERIPDHNDMPKIGPG</sequence>
<evidence type="ECO:0000313" key="3">
    <source>
        <dbReference type="Proteomes" id="UP000289152"/>
    </source>
</evidence>
<dbReference type="EMBL" id="SDIL01000047">
    <property type="protein sequence ID" value="RXK38457.1"/>
    <property type="molecule type" value="Genomic_DNA"/>
</dbReference>
<dbReference type="OrthoDB" id="205403at2759"/>
<dbReference type="Pfam" id="PF08555">
    <property type="entry name" value="FAM32A"/>
    <property type="match status" value="1"/>
</dbReference>
<protein>
    <submittedName>
        <fullName evidence="2">Uncharacterized protein</fullName>
    </submittedName>
</protein>
<dbReference type="PANTHER" id="PTHR13282:SF6">
    <property type="entry name" value="PROTEIN FAM32A"/>
    <property type="match status" value="1"/>
</dbReference>
<accession>A0A4V1M3Y2</accession>
<evidence type="ECO:0000256" key="1">
    <source>
        <dbReference type="SAM" id="MobiDB-lite"/>
    </source>
</evidence>
<gene>
    <name evidence="2" type="ORF">M231_04222</name>
</gene>
<dbReference type="VEuPathDB" id="FungiDB:TREMEDRAFT_66152"/>
<keyword evidence="3" id="KW-1185">Reference proteome</keyword>
<feature type="compositionally biased region" description="Basic and acidic residues" evidence="1">
    <location>
        <begin position="96"/>
        <end position="112"/>
    </location>
</feature>
<feature type="compositionally biased region" description="Basic and acidic residues" evidence="1">
    <location>
        <begin position="131"/>
        <end position="177"/>
    </location>
</feature>
<dbReference type="InterPro" id="IPR013865">
    <property type="entry name" value="FAM32A"/>
</dbReference>
<dbReference type="AlphaFoldDB" id="A0A4V1M3Y2"/>
<evidence type="ECO:0000313" key="2">
    <source>
        <dbReference type="EMBL" id="RXK38457.1"/>
    </source>
</evidence>
<dbReference type="STRING" id="5217.A0A4V1M3Y2"/>
<reference evidence="2 3" key="1">
    <citation type="submission" date="2016-06" db="EMBL/GenBank/DDBJ databases">
        <title>Evolution of pathogenesis and genome organization in the Tremellales.</title>
        <authorList>
            <person name="Cuomo C."/>
            <person name="Litvintseva A."/>
            <person name="Heitman J."/>
            <person name="Chen Y."/>
            <person name="Sun S."/>
            <person name="Springer D."/>
            <person name="Dromer F."/>
            <person name="Young S."/>
            <person name="Zeng Q."/>
            <person name="Chapman S."/>
            <person name="Gujja S."/>
            <person name="Saif S."/>
            <person name="Birren B."/>
        </authorList>
    </citation>
    <scope>NUCLEOTIDE SEQUENCE [LARGE SCALE GENOMIC DNA]</scope>
    <source>
        <strain evidence="2 3">ATCC 28783</strain>
    </source>
</reference>
<dbReference type="PANTHER" id="PTHR13282">
    <property type="entry name" value="PROTEIN FAM32A"/>
    <property type="match status" value="1"/>
</dbReference>
<comment type="caution">
    <text evidence="2">The sequence shown here is derived from an EMBL/GenBank/DDBJ whole genome shotgun (WGS) entry which is preliminary data.</text>
</comment>
<dbReference type="GO" id="GO:0005730">
    <property type="term" value="C:nucleolus"/>
    <property type="evidence" value="ECO:0007669"/>
    <property type="project" value="TreeGrafter"/>
</dbReference>
<dbReference type="Proteomes" id="UP000289152">
    <property type="component" value="Unassembled WGS sequence"/>
</dbReference>
<feature type="region of interest" description="Disordered" evidence="1">
    <location>
        <begin position="58"/>
        <end position="82"/>
    </location>
</feature>
<dbReference type="InParanoid" id="A0A4V1M3Y2"/>
<proteinExistence type="predicted"/>
<feature type="region of interest" description="Disordered" evidence="1">
    <location>
        <begin position="96"/>
        <end position="183"/>
    </location>
</feature>